<name>A0ABT6A9X3_9ACTN</name>
<protein>
    <submittedName>
        <fullName evidence="2">GNAT family N-acetyltransferase</fullName>
        <ecNumber evidence="2">2.3.1.-</ecNumber>
    </submittedName>
</protein>
<dbReference type="InterPro" id="IPR000182">
    <property type="entry name" value="GNAT_dom"/>
</dbReference>
<reference evidence="2 3" key="1">
    <citation type="submission" date="2023-03" db="EMBL/GenBank/DDBJ databases">
        <title>Draft genome sequence of Streptomyces sp. K1PA1 isolated from peat swamp forest in Thailand.</title>
        <authorList>
            <person name="Klaysubun C."/>
            <person name="Duangmal K."/>
        </authorList>
    </citation>
    <scope>NUCLEOTIDE SEQUENCE [LARGE SCALE GENOMIC DNA]</scope>
    <source>
        <strain evidence="2 3">K1PA1</strain>
    </source>
</reference>
<keyword evidence="3" id="KW-1185">Reference proteome</keyword>
<feature type="domain" description="N-acetyltransferase" evidence="1">
    <location>
        <begin position="19"/>
        <end position="161"/>
    </location>
</feature>
<dbReference type="EMBL" id="JARJBB010000013">
    <property type="protein sequence ID" value="MDF3301452.1"/>
    <property type="molecule type" value="Genomic_DNA"/>
</dbReference>
<comment type="caution">
    <text evidence="2">The sequence shown here is derived from an EMBL/GenBank/DDBJ whole genome shotgun (WGS) entry which is preliminary data.</text>
</comment>
<gene>
    <name evidence="2" type="ORF">P3H78_23075</name>
</gene>
<keyword evidence="2" id="KW-0012">Acyltransferase</keyword>
<evidence type="ECO:0000259" key="1">
    <source>
        <dbReference type="PROSITE" id="PS51186"/>
    </source>
</evidence>
<dbReference type="EC" id="2.3.1.-" evidence="2"/>
<dbReference type="Proteomes" id="UP001221150">
    <property type="component" value="Unassembled WGS sequence"/>
</dbReference>
<dbReference type="GO" id="GO:0016746">
    <property type="term" value="F:acyltransferase activity"/>
    <property type="evidence" value="ECO:0007669"/>
    <property type="project" value="UniProtKB-KW"/>
</dbReference>
<dbReference type="SUPFAM" id="SSF55729">
    <property type="entry name" value="Acyl-CoA N-acyltransferases (Nat)"/>
    <property type="match status" value="1"/>
</dbReference>
<dbReference type="Pfam" id="PF13527">
    <property type="entry name" value="Acetyltransf_9"/>
    <property type="match status" value="1"/>
</dbReference>
<evidence type="ECO:0000313" key="2">
    <source>
        <dbReference type="EMBL" id="MDF3301452.1"/>
    </source>
</evidence>
<dbReference type="CDD" id="cd04301">
    <property type="entry name" value="NAT_SF"/>
    <property type="match status" value="1"/>
</dbReference>
<keyword evidence="2" id="KW-0808">Transferase</keyword>
<dbReference type="InterPro" id="IPR016181">
    <property type="entry name" value="Acyl_CoA_acyltransferase"/>
</dbReference>
<sequence length="183" mass="19663">MTDARMPGPSSPVEHATVERLTHYTRADQEDILGAGGDPFGVAHTGLTWLPKDLHVGVRLDGRLVAHAGLRRIPVRLGGAATEVIGVGGVAVAPDVRGRGLARTVVTSALDHARTTGPSYGLLFCRPELVALYRRLGRRTVDREVLVEQPEGPVVMPLRTMWTPLRDGAPAPGGEVRLRSYPM</sequence>
<dbReference type="RefSeq" id="WP_276111033.1">
    <property type="nucleotide sequence ID" value="NZ_JARJBB010000013.1"/>
</dbReference>
<accession>A0ABT6A9X3</accession>
<organism evidence="2 3">
    <name type="scientific">Streptomyces tropicalis</name>
    <dbReference type="NCBI Taxonomy" id="3034234"/>
    <lineage>
        <taxon>Bacteria</taxon>
        <taxon>Bacillati</taxon>
        <taxon>Actinomycetota</taxon>
        <taxon>Actinomycetes</taxon>
        <taxon>Kitasatosporales</taxon>
        <taxon>Streptomycetaceae</taxon>
        <taxon>Streptomyces</taxon>
    </lineage>
</organism>
<proteinExistence type="predicted"/>
<dbReference type="Gene3D" id="3.40.630.30">
    <property type="match status" value="1"/>
</dbReference>
<evidence type="ECO:0000313" key="3">
    <source>
        <dbReference type="Proteomes" id="UP001221150"/>
    </source>
</evidence>
<dbReference type="PROSITE" id="PS51186">
    <property type="entry name" value="GNAT"/>
    <property type="match status" value="1"/>
</dbReference>